<evidence type="ECO:0000313" key="2">
    <source>
        <dbReference type="EMBL" id="BAS77835.1"/>
    </source>
</evidence>
<proteinExistence type="predicted"/>
<feature type="transmembrane region" description="Helical" evidence="1">
    <location>
        <begin position="12"/>
        <end position="32"/>
    </location>
</feature>
<reference evidence="3" key="1">
    <citation type="journal article" date="2005" name="Nature">
        <title>The map-based sequence of the rice genome.</title>
        <authorList>
            <consortium name="International rice genome sequencing project (IRGSP)"/>
            <person name="Matsumoto T."/>
            <person name="Wu J."/>
            <person name="Kanamori H."/>
            <person name="Katayose Y."/>
            <person name="Fujisawa M."/>
            <person name="Namiki N."/>
            <person name="Mizuno H."/>
            <person name="Yamamoto K."/>
            <person name="Antonio B.A."/>
            <person name="Baba T."/>
            <person name="Sakata K."/>
            <person name="Nagamura Y."/>
            <person name="Aoki H."/>
            <person name="Arikawa K."/>
            <person name="Arita K."/>
            <person name="Bito T."/>
            <person name="Chiden Y."/>
            <person name="Fujitsuka N."/>
            <person name="Fukunaka R."/>
            <person name="Hamada M."/>
            <person name="Harada C."/>
            <person name="Hayashi A."/>
            <person name="Hijishita S."/>
            <person name="Honda M."/>
            <person name="Hosokawa S."/>
            <person name="Ichikawa Y."/>
            <person name="Idonuma A."/>
            <person name="Iijima M."/>
            <person name="Ikeda M."/>
            <person name="Ikeno M."/>
            <person name="Ito K."/>
            <person name="Ito S."/>
            <person name="Ito T."/>
            <person name="Ito Y."/>
            <person name="Ito Y."/>
            <person name="Iwabuchi A."/>
            <person name="Kamiya K."/>
            <person name="Karasawa W."/>
            <person name="Kurita K."/>
            <person name="Katagiri S."/>
            <person name="Kikuta A."/>
            <person name="Kobayashi H."/>
            <person name="Kobayashi N."/>
            <person name="Machita K."/>
            <person name="Maehara T."/>
            <person name="Masukawa M."/>
            <person name="Mizubayashi T."/>
            <person name="Mukai Y."/>
            <person name="Nagasaki H."/>
            <person name="Nagata Y."/>
            <person name="Naito S."/>
            <person name="Nakashima M."/>
            <person name="Nakama Y."/>
            <person name="Nakamichi Y."/>
            <person name="Nakamura M."/>
            <person name="Meguro A."/>
            <person name="Negishi M."/>
            <person name="Ohta I."/>
            <person name="Ohta T."/>
            <person name="Okamoto M."/>
            <person name="Ono N."/>
            <person name="Saji S."/>
            <person name="Sakaguchi M."/>
            <person name="Sakai K."/>
            <person name="Shibata M."/>
            <person name="Shimokawa T."/>
            <person name="Song J."/>
            <person name="Takazaki Y."/>
            <person name="Terasawa K."/>
            <person name="Tsugane M."/>
            <person name="Tsuji K."/>
            <person name="Ueda S."/>
            <person name="Waki K."/>
            <person name="Yamagata H."/>
            <person name="Yamamoto M."/>
            <person name="Yamamoto S."/>
            <person name="Yamane H."/>
            <person name="Yoshiki S."/>
            <person name="Yoshihara R."/>
            <person name="Yukawa K."/>
            <person name="Zhong H."/>
            <person name="Yano M."/>
            <person name="Yuan Q."/>
            <person name="Ouyang S."/>
            <person name="Liu J."/>
            <person name="Jones K.M."/>
            <person name="Gansberger K."/>
            <person name="Moffat K."/>
            <person name="Hill J."/>
            <person name="Bera J."/>
            <person name="Fadrosh D."/>
            <person name="Jin S."/>
            <person name="Johri S."/>
            <person name="Kim M."/>
            <person name="Overton L."/>
            <person name="Reardon M."/>
            <person name="Tsitrin T."/>
            <person name="Vuong H."/>
            <person name="Weaver B."/>
            <person name="Ciecko A."/>
            <person name="Tallon L."/>
            <person name="Jackson J."/>
            <person name="Pai G."/>
            <person name="Aken S.V."/>
            <person name="Utterback T."/>
            <person name="Reidmuller S."/>
            <person name="Feldblyum T."/>
            <person name="Hsiao J."/>
            <person name="Zismann V."/>
            <person name="Iobst S."/>
            <person name="de Vazeille A.R."/>
            <person name="Buell C.R."/>
            <person name="Ying K."/>
            <person name="Li Y."/>
            <person name="Lu T."/>
            <person name="Huang Y."/>
            <person name="Zhao Q."/>
            <person name="Feng Q."/>
            <person name="Zhang L."/>
            <person name="Zhu J."/>
            <person name="Weng Q."/>
            <person name="Mu J."/>
            <person name="Lu Y."/>
            <person name="Fan D."/>
            <person name="Liu Y."/>
            <person name="Guan J."/>
            <person name="Zhang Y."/>
            <person name="Yu S."/>
            <person name="Liu X."/>
            <person name="Zhang Y."/>
            <person name="Hong G."/>
            <person name="Han B."/>
            <person name="Choisne N."/>
            <person name="Demange N."/>
            <person name="Orjeda G."/>
            <person name="Samain S."/>
            <person name="Cattolico L."/>
            <person name="Pelletier E."/>
            <person name="Couloux A."/>
            <person name="Segurens B."/>
            <person name="Wincker P."/>
            <person name="D'Hont A."/>
            <person name="Scarpelli C."/>
            <person name="Weissenbach J."/>
            <person name="Salanoubat M."/>
            <person name="Quetier F."/>
            <person name="Yu Y."/>
            <person name="Kim H.R."/>
            <person name="Rambo T."/>
            <person name="Currie J."/>
            <person name="Collura K."/>
            <person name="Luo M."/>
            <person name="Yang T."/>
            <person name="Ammiraju J.S.S."/>
            <person name="Engler F."/>
            <person name="Soderlund C."/>
            <person name="Wing R.A."/>
            <person name="Palmer L.E."/>
            <person name="de la Bastide M."/>
            <person name="Spiegel L."/>
            <person name="Nascimento L."/>
            <person name="Zutavern T."/>
            <person name="O'Shaughnessy A."/>
            <person name="Dike S."/>
            <person name="Dedhia N."/>
            <person name="Preston R."/>
            <person name="Balija V."/>
            <person name="McCombie W.R."/>
            <person name="Chow T."/>
            <person name="Chen H."/>
            <person name="Chung M."/>
            <person name="Chen C."/>
            <person name="Shaw J."/>
            <person name="Wu H."/>
            <person name="Hsiao K."/>
            <person name="Chao Y."/>
            <person name="Chu M."/>
            <person name="Cheng C."/>
            <person name="Hour A."/>
            <person name="Lee P."/>
            <person name="Lin S."/>
            <person name="Lin Y."/>
            <person name="Liou J."/>
            <person name="Liu S."/>
            <person name="Hsing Y."/>
            <person name="Raghuvanshi S."/>
            <person name="Mohanty A."/>
            <person name="Bharti A.K."/>
            <person name="Gaur A."/>
            <person name="Gupta V."/>
            <person name="Kumar D."/>
            <person name="Ravi V."/>
            <person name="Vij S."/>
            <person name="Kapur A."/>
            <person name="Khurana P."/>
            <person name="Khurana P."/>
            <person name="Khurana J.P."/>
            <person name="Tyagi A.K."/>
            <person name="Gaikwad K."/>
            <person name="Singh A."/>
            <person name="Dalal V."/>
            <person name="Srivastava S."/>
            <person name="Dixit A."/>
            <person name="Pal A.K."/>
            <person name="Ghazi I.A."/>
            <person name="Yadav M."/>
            <person name="Pandit A."/>
            <person name="Bhargava A."/>
            <person name="Sureshbabu K."/>
            <person name="Batra K."/>
            <person name="Sharma T.R."/>
            <person name="Mohapatra T."/>
            <person name="Singh N.K."/>
            <person name="Messing J."/>
            <person name="Nelson A.B."/>
            <person name="Fuks G."/>
            <person name="Kavchok S."/>
            <person name="Keizer G."/>
            <person name="Linton E."/>
            <person name="Llaca V."/>
            <person name="Song R."/>
            <person name="Tanyolac B."/>
            <person name="Young S."/>
            <person name="Ho-Il K."/>
            <person name="Hahn J.H."/>
            <person name="Sangsakoo G."/>
            <person name="Vanavichit A."/>
            <person name="de Mattos Luiz.A.T."/>
            <person name="Zimmer P.D."/>
            <person name="Malone G."/>
            <person name="Dellagostin O."/>
            <person name="de Oliveira A.C."/>
            <person name="Bevan M."/>
            <person name="Bancroft I."/>
            <person name="Minx P."/>
            <person name="Cordum H."/>
            <person name="Wilson R."/>
            <person name="Cheng Z."/>
            <person name="Jin W."/>
            <person name="Jiang J."/>
            <person name="Leong S.A."/>
            <person name="Iwama H."/>
            <person name="Gojobori T."/>
            <person name="Itoh T."/>
            <person name="Niimura Y."/>
            <person name="Fujii Y."/>
            <person name="Habara T."/>
            <person name="Sakai H."/>
            <person name="Sato Y."/>
            <person name="Wilson G."/>
            <person name="Kumar K."/>
            <person name="McCouch S."/>
            <person name="Juretic N."/>
            <person name="Hoen D."/>
            <person name="Wright S."/>
            <person name="Bruskiewich R."/>
            <person name="Bureau T."/>
            <person name="Miyao A."/>
            <person name="Hirochika H."/>
            <person name="Nishikawa T."/>
            <person name="Kadowaki K."/>
            <person name="Sugiura M."/>
            <person name="Burr B."/>
            <person name="Sasaki T."/>
        </authorList>
    </citation>
    <scope>NUCLEOTIDE SEQUENCE [LARGE SCALE GENOMIC DNA]</scope>
    <source>
        <strain evidence="3">cv. Nipponbare</strain>
    </source>
</reference>
<reference evidence="2 3" key="2">
    <citation type="journal article" date="2013" name="Plant Cell Physiol.">
        <title>Rice Annotation Project Database (RAP-DB): an integrative and interactive database for rice genomics.</title>
        <authorList>
            <person name="Sakai H."/>
            <person name="Lee S.S."/>
            <person name="Tanaka T."/>
            <person name="Numa H."/>
            <person name="Kim J."/>
            <person name="Kawahara Y."/>
            <person name="Wakimoto H."/>
            <person name="Yang C.C."/>
            <person name="Iwamoto M."/>
            <person name="Abe T."/>
            <person name="Yamada Y."/>
            <person name="Muto A."/>
            <person name="Inokuchi H."/>
            <person name="Ikemura T."/>
            <person name="Matsumoto T."/>
            <person name="Sasaki T."/>
            <person name="Itoh T."/>
        </authorList>
    </citation>
    <scope>NUCLEOTIDE SEQUENCE [LARGE SCALE GENOMIC DNA]</scope>
    <source>
        <strain evidence="3">cv. Nipponbare</strain>
    </source>
</reference>
<dbReference type="AlphaFoldDB" id="A0A0P0VGW4"/>
<accession>A0A0P0VGW4</accession>
<keyword evidence="1" id="KW-0812">Transmembrane</keyword>
<dbReference type="Proteomes" id="UP000059680">
    <property type="component" value="Chromosome 2"/>
</dbReference>
<keyword evidence="1" id="KW-1133">Transmembrane helix</keyword>
<keyword evidence="1" id="KW-0472">Membrane</keyword>
<dbReference type="EMBL" id="AP014958">
    <property type="protein sequence ID" value="BAS77835.1"/>
    <property type="molecule type" value="Genomic_DNA"/>
</dbReference>
<reference evidence="2 3" key="3">
    <citation type="journal article" date="2013" name="Rice">
        <title>Improvement of the Oryza sativa Nipponbare reference genome using next generation sequence and optical map data.</title>
        <authorList>
            <person name="Kawahara Y."/>
            <person name="de la Bastide M."/>
            <person name="Hamilton J.P."/>
            <person name="Kanamori H."/>
            <person name="McCombie W.R."/>
            <person name="Ouyang S."/>
            <person name="Schwartz D.C."/>
            <person name="Tanaka T."/>
            <person name="Wu J."/>
            <person name="Zhou S."/>
            <person name="Childs K.L."/>
            <person name="Davidson R.M."/>
            <person name="Lin H."/>
            <person name="Quesada-Ocampo L."/>
            <person name="Vaillancourt B."/>
            <person name="Sakai H."/>
            <person name="Lee S.S."/>
            <person name="Kim J."/>
            <person name="Numa H."/>
            <person name="Itoh T."/>
            <person name="Buell C.R."/>
            <person name="Matsumoto T."/>
        </authorList>
    </citation>
    <scope>NUCLEOTIDE SEQUENCE [LARGE SCALE GENOMIC DNA]</scope>
    <source>
        <strain evidence="3">cv. Nipponbare</strain>
    </source>
</reference>
<keyword evidence="3" id="KW-1185">Reference proteome</keyword>
<gene>
    <name evidence="2" type="ordered locus">Os02g0240400</name>
    <name evidence="2" type="ORF">OSNPB_020240400</name>
</gene>
<name>A0A0P0VGW4_ORYSJ</name>
<organism evidence="2 3">
    <name type="scientific">Oryza sativa subsp. japonica</name>
    <name type="common">Rice</name>
    <dbReference type="NCBI Taxonomy" id="39947"/>
    <lineage>
        <taxon>Eukaryota</taxon>
        <taxon>Viridiplantae</taxon>
        <taxon>Streptophyta</taxon>
        <taxon>Embryophyta</taxon>
        <taxon>Tracheophyta</taxon>
        <taxon>Spermatophyta</taxon>
        <taxon>Magnoliopsida</taxon>
        <taxon>Liliopsida</taxon>
        <taxon>Poales</taxon>
        <taxon>Poaceae</taxon>
        <taxon>BOP clade</taxon>
        <taxon>Oryzoideae</taxon>
        <taxon>Oryzeae</taxon>
        <taxon>Oryzinae</taxon>
        <taxon>Oryza</taxon>
        <taxon>Oryza sativa</taxon>
    </lineage>
</organism>
<dbReference type="InParanoid" id="A0A0P0VGW4"/>
<evidence type="ECO:0000313" key="3">
    <source>
        <dbReference type="Proteomes" id="UP000059680"/>
    </source>
</evidence>
<protein>
    <submittedName>
        <fullName evidence="2">Os02g0240400 protein</fullName>
    </submittedName>
</protein>
<dbReference type="PaxDb" id="39947-A0A0P0VGW4"/>
<evidence type="ECO:0000256" key="1">
    <source>
        <dbReference type="SAM" id="Phobius"/>
    </source>
</evidence>
<sequence length="92" mass="10146">MDSFVTFSRCRRCWILLAASGTVAAFEVYNIYYHLAMVAWRHRLVQLVGISSLSSSSMTLMSAESSARSDSAMRTSSSPFSAHAALRLPTHV</sequence>